<keyword evidence="6" id="KW-1185">Reference proteome</keyword>
<dbReference type="InterPro" id="IPR012677">
    <property type="entry name" value="Nucleotide-bd_a/b_plait_sf"/>
</dbReference>
<feature type="region of interest" description="Disordered" evidence="3">
    <location>
        <begin position="435"/>
        <end position="562"/>
    </location>
</feature>
<evidence type="ECO:0000313" key="5">
    <source>
        <dbReference type="EnsemblPlants" id="OGLUM01G07070.2"/>
    </source>
</evidence>
<dbReference type="FunFam" id="3.30.70.330:FF:000498">
    <property type="entry name" value="RNA-binding (RRM/RBD/RNP motifs) family protein"/>
    <property type="match status" value="1"/>
</dbReference>
<accession>A0A0D9Y4P0</accession>
<dbReference type="EnsemblPlants" id="OGLUM01G07070.2">
    <property type="protein sequence ID" value="OGLUM01G07070.2"/>
    <property type="gene ID" value="OGLUM01G07070"/>
</dbReference>
<dbReference type="AlphaFoldDB" id="A0A0D9Y4P0"/>
<dbReference type="PROSITE" id="PS50102">
    <property type="entry name" value="RRM"/>
    <property type="match status" value="2"/>
</dbReference>
<feature type="compositionally biased region" description="Basic and acidic residues" evidence="3">
    <location>
        <begin position="503"/>
        <end position="512"/>
    </location>
</feature>
<reference evidence="5" key="3">
    <citation type="submission" date="2018-05" db="EMBL/GenBank/DDBJ databases">
        <title>OgluRS3 (Oryza glumaepatula Reference Sequence Version 3).</title>
        <authorList>
            <person name="Zhang J."/>
            <person name="Kudrna D."/>
            <person name="Lee S."/>
            <person name="Talag J."/>
            <person name="Welchert J."/>
            <person name="Wing R.A."/>
        </authorList>
    </citation>
    <scope>NUCLEOTIDE SEQUENCE [LARGE SCALE GENOMIC DNA]</scope>
</reference>
<dbReference type="SMART" id="SM00360">
    <property type="entry name" value="RRM"/>
    <property type="match status" value="2"/>
</dbReference>
<dbReference type="GO" id="GO:0003723">
    <property type="term" value="F:RNA binding"/>
    <property type="evidence" value="ECO:0007669"/>
    <property type="project" value="UniProtKB-UniRule"/>
</dbReference>
<dbReference type="Proteomes" id="UP000026961">
    <property type="component" value="Chromosome 1"/>
</dbReference>
<feature type="compositionally biased region" description="Basic and acidic residues" evidence="3">
    <location>
        <begin position="458"/>
        <end position="470"/>
    </location>
</feature>
<proteinExistence type="predicted"/>
<name>A0A0D9Y4P0_9ORYZ</name>
<dbReference type="STRING" id="40148.A0A0D9Y4P0"/>
<dbReference type="Pfam" id="PF00076">
    <property type="entry name" value="RRM_1"/>
    <property type="match status" value="1"/>
</dbReference>
<dbReference type="InterPro" id="IPR035979">
    <property type="entry name" value="RBD_domain_sf"/>
</dbReference>
<dbReference type="HOGENOM" id="CLU_037068_0_0_1"/>
<dbReference type="PANTHER" id="PTHR21245">
    <property type="entry name" value="HETEROGENEOUS NUCLEAR RIBONUCLEOPROTEIN"/>
    <property type="match status" value="1"/>
</dbReference>
<evidence type="ECO:0000256" key="2">
    <source>
        <dbReference type="PROSITE-ProRule" id="PRU00176"/>
    </source>
</evidence>
<keyword evidence="1 2" id="KW-0694">RNA-binding</keyword>
<evidence type="ECO:0000256" key="1">
    <source>
        <dbReference type="ARBA" id="ARBA00022884"/>
    </source>
</evidence>
<feature type="domain" description="RRM" evidence="4">
    <location>
        <begin position="265"/>
        <end position="345"/>
    </location>
</feature>
<organism evidence="5">
    <name type="scientific">Oryza glumipatula</name>
    <dbReference type="NCBI Taxonomy" id="40148"/>
    <lineage>
        <taxon>Eukaryota</taxon>
        <taxon>Viridiplantae</taxon>
        <taxon>Streptophyta</taxon>
        <taxon>Embryophyta</taxon>
        <taxon>Tracheophyta</taxon>
        <taxon>Spermatophyta</taxon>
        <taxon>Magnoliopsida</taxon>
        <taxon>Liliopsida</taxon>
        <taxon>Poales</taxon>
        <taxon>Poaceae</taxon>
        <taxon>BOP clade</taxon>
        <taxon>Oryzoideae</taxon>
        <taxon>Oryzeae</taxon>
        <taxon>Oryzinae</taxon>
        <taxon>Oryza</taxon>
    </lineage>
</organism>
<dbReference type="SUPFAM" id="SSF54928">
    <property type="entry name" value="RNA-binding domain, RBD"/>
    <property type="match status" value="1"/>
</dbReference>
<feature type="domain" description="RRM" evidence="4">
    <location>
        <begin position="169"/>
        <end position="253"/>
    </location>
</feature>
<protein>
    <recommendedName>
        <fullName evidence="4">RRM domain-containing protein</fullName>
    </recommendedName>
</protein>
<dbReference type="Gramene" id="OGLUM01G07070.2">
    <property type="protein sequence ID" value="OGLUM01G07070.2"/>
    <property type="gene ID" value="OGLUM01G07070"/>
</dbReference>
<feature type="compositionally biased region" description="Basic and acidic residues" evidence="3">
    <location>
        <begin position="485"/>
        <end position="496"/>
    </location>
</feature>
<reference evidence="5" key="2">
    <citation type="submission" date="2015-04" db="UniProtKB">
        <authorList>
            <consortium name="EnsemblPlants"/>
        </authorList>
    </citation>
    <scope>IDENTIFICATION</scope>
</reference>
<dbReference type="InterPro" id="IPR000504">
    <property type="entry name" value="RRM_dom"/>
</dbReference>
<reference evidence="5" key="1">
    <citation type="submission" date="2013-08" db="EMBL/GenBank/DDBJ databases">
        <title>Oryza genome evolution.</title>
        <authorList>
            <person name="Wing R.A."/>
            <person name="Panaud O."/>
            <person name="Oliveira A.C."/>
        </authorList>
    </citation>
    <scope>NUCLEOTIDE SEQUENCE</scope>
</reference>
<sequence>MAMKMLLDSWILTYWIWMHHLSFDVLAIICKSIAFPSSLDGLVPKLKNIMYCVGECKPFKAPQNISPLFFVDVVLGYMQSKIQTSDSLPAKISKNIKTWQFSYLFTNSYRYMIRKIEWSTYWGYIHDKRTEQTPFLSKSLFTEVELFLRDLTNRVKGEACMICKNDANETLHLRNICFDWTKDDLAEELKTYKLENLEDINLVEDPERKGKNRGYAFLDFRTNVDGVDAFFKLQNRDIYLGTDVRAQVSFSKTLSQDDKIMEKVKSVFLDGLPPHWDEDKVREVFGKFGEIDSIHLARNMFKAKRKDFGFIGFTSRQSALDCISTVSKGGIVEGSGKVRIKASLQRPRPTLKKHSWQGITPMLGIRRGFIGKSYGDREHYGDRERYDDRERYHNRERYGDRGFGFSGHARRDYSSNHVHDKYHRHMHRMAIDVEERPVSSREHRSHYRRDSAVSGHIHRYERARPREAYLDSRYTNEYPRHRHSRHEESIQRDAYRSKYGHSYLERSHRDSCPDCNPSDHSSSAFYKTDHEPTPSSSQVASHCEESFSQGRKLMASSSPGMNKMQPPQAPKWCLFVTSWPNLFMSEVLSLMTTLLLPMKLRSTKNARAGIIHLPEMAPVILTTGITVDKEDRSK</sequence>
<dbReference type="eggNOG" id="ENOG502S4J0">
    <property type="taxonomic scope" value="Eukaryota"/>
</dbReference>
<evidence type="ECO:0000256" key="3">
    <source>
        <dbReference type="SAM" id="MobiDB-lite"/>
    </source>
</evidence>
<evidence type="ECO:0000313" key="6">
    <source>
        <dbReference type="Proteomes" id="UP000026961"/>
    </source>
</evidence>
<dbReference type="Gene3D" id="3.30.70.330">
    <property type="match status" value="2"/>
</dbReference>
<evidence type="ECO:0000259" key="4">
    <source>
        <dbReference type="PROSITE" id="PS50102"/>
    </source>
</evidence>
<dbReference type="CDD" id="cd00590">
    <property type="entry name" value="RRM_SF"/>
    <property type="match status" value="2"/>
</dbReference>